<sequence>MVPYDDAPQEPQHPALAPALFPVQLHPRLVSVVATQSPRPCGSGRHRTVTRKDGREGRISASSSPTFPPSSLPLLFLAHAPK</sequence>
<reference evidence="2 3" key="1">
    <citation type="submission" date="2014-04" db="EMBL/GenBank/DDBJ databases">
        <authorList>
            <consortium name="DOE Joint Genome Institute"/>
            <person name="Kuo A."/>
            <person name="Kohler A."/>
            <person name="Jargeat P."/>
            <person name="Nagy L.G."/>
            <person name="Floudas D."/>
            <person name="Copeland A."/>
            <person name="Barry K.W."/>
            <person name="Cichocki N."/>
            <person name="Veneault-Fourrey C."/>
            <person name="LaButti K."/>
            <person name="Lindquist E.A."/>
            <person name="Lipzen A."/>
            <person name="Lundell T."/>
            <person name="Morin E."/>
            <person name="Murat C."/>
            <person name="Sun H."/>
            <person name="Tunlid A."/>
            <person name="Henrissat B."/>
            <person name="Grigoriev I.V."/>
            <person name="Hibbett D.S."/>
            <person name="Martin F."/>
            <person name="Nordberg H.P."/>
            <person name="Cantor M.N."/>
            <person name="Hua S.X."/>
        </authorList>
    </citation>
    <scope>NUCLEOTIDE SEQUENCE [LARGE SCALE GENOMIC DNA]</scope>
    <source>
        <strain evidence="2 3">Ve08.2h10</strain>
    </source>
</reference>
<protein>
    <submittedName>
        <fullName evidence="2">Uncharacterized protein</fullName>
    </submittedName>
</protein>
<dbReference type="InParanoid" id="A0A0D0DYE1"/>
<organism evidence="2 3">
    <name type="scientific">Paxillus rubicundulus Ve08.2h10</name>
    <dbReference type="NCBI Taxonomy" id="930991"/>
    <lineage>
        <taxon>Eukaryota</taxon>
        <taxon>Fungi</taxon>
        <taxon>Dikarya</taxon>
        <taxon>Basidiomycota</taxon>
        <taxon>Agaricomycotina</taxon>
        <taxon>Agaricomycetes</taxon>
        <taxon>Agaricomycetidae</taxon>
        <taxon>Boletales</taxon>
        <taxon>Paxilineae</taxon>
        <taxon>Paxillaceae</taxon>
        <taxon>Paxillus</taxon>
    </lineage>
</organism>
<reference evidence="3" key="2">
    <citation type="submission" date="2015-01" db="EMBL/GenBank/DDBJ databases">
        <title>Evolutionary Origins and Diversification of the Mycorrhizal Mutualists.</title>
        <authorList>
            <consortium name="DOE Joint Genome Institute"/>
            <consortium name="Mycorrhizal Genomics Consortium"/>
            <person name="Kohler A."/>
            <person name="Kuo A."/>
            <person name="Nagy L.G."/>
            <person name="Floudas D."/>
            <person name="Copeland A."/>
            <person name="Barry K.W."/>
            <person name="Cichocki N."/>
            <person name="Veneault-Fourrey C."/>
            <person name="LaButti K."/>
            <person name="Lindquist E.A."/>
            <person name="Lipzen A."/>
            <person name="Lundell T."/>
            <person name="Morin E."/>
            <person name="Murat C."/>
            <person name="Riley R."/>
            <person name="Ohm R."/>
            <person name="Sun H."/>
            <person name="Tunlid A."/>
            <person name="Henrissat B."/>
            <person name="Grigoriev I.V."/>
            <person name="Hibbett D.S."/>
            <person name="Martin F."/>
        </authorList>
    </citation>
    <scope>NUCLEOTIDE SEQUENCE [LARGE SCALE GENOMIC DNA]</scope>
    <source>
        <strain evidence="3">Ve08.2h10</strain>
    </source>
</reference>
<dbReference type="AlphaFoldDB" id="A0A0D0DYE1"/>
<dbReference type="Proteomes" id="UP000054538">
    <property type="component" value="Unassembled WGS sequence"/>
</dbReference>
<keyword evidence="3" id="KW-1185">Reference proteome</keyword>
<proteinExistence type="predicted"/>
<dbReference type="HOGENOM" id="CLU_2558974_0_0_1"/>
<evidence type="ECO:0000256" key="1">
    <source>
        <dbReference type="SAM" id="MobiDB-lite"/>
    </source>
</evidence>
<feature type="region of interest" description="Disordered" evidence="1">
    <location>
        <begin position="35"/>
        <end position="67"/>
    </location>
</feature>
<accession>A0A0D0DYE1</accession>
<gene>
    <name evidence="2" type="ORF">PAXRUDRAFT_821363</name>
</gene>
<evidence type="ECO:0000313" key="2">
    <source>
        <dbReference type="EMBL" id="KIL00774.1"/>
    </source>
</evidence>
<evidence type="ECO:0000313" key="3">
    <source>
        <dbReference type="Proteomes" id="UP000054538"/>
    </source>
</evidence>
<name>A0A0D0DYE1_9AGAM</name>
<dbReference type="EMBL" id="KN824827">
    <property type="protein sequence ID" value="KIL00774.1"/>
    <property type="molecule type" value="Genomic_DNA"/>
</dbReference>